<evidence type="ECO:0000256" key="1">
    <source>
        <dbReference type="ARBA" id="ARBA00004871"/>
    </source>
</evidence>
<feature type="domain" description="SDH C-terminal" evidence="11">
    <location>
        <begin position="258"/>
        <end position="287"/>
    </location>
</feature>
<accession>A0A1I2ST94</accession>
<feature type="binding site" evidence="9">
    <location>
        <position position="109"/>
    </location>
    <ligand>
        <name>shikimate</name>
        <dbReference type="ChEBI" id="CHEBI:36208"/>
    </ligand>
</feature>
<evidence type="ECO:0000313" key="13">
    <source>
        <dbReference type="Proteomes" id="UP000182635"/>
    </source>
</evidence>
<keyword evidence="3 9" id="KW-0521">NADP</keyword>
<feature type="domain" description="Shikimate dehydrogenase substrate binding N-terminal" evidence="10">
    <location>
        <begin position="14"/>
        <end position="96"/>
    </location>
</feature>
<dbReference type="SUPFAM" id="SSF51735">
    <property type="entry name" value="NAD(P)-binding Rossmann-fold domains"/>
    <property type="match status" value="1"/>
</dbReference>
<dbReference type="GO" id="GO:0052734">
    <property type="term" value="F:shikimate 3-dehydrogenase (NAD+) activity"/>
    <property type="evidence" value="ECO:0007669"/>
    <property type="project" value="RHEA"/>
</dbReference>
<keyword evidence="2 9" id="KW-0028">Amino-acid biosynthesis</keyword>
<feature type="binding site" evidence="9">
    <location>
        <begin position="22"/>
        <end position="24"/>
    </location>
    <ligand>
        <name>shikimate</name>
        <dbReference type="ChEBI" id="CHEBI:36208"/>
    </ligand>
</feature>
<dbReference type="FunFam" id="3.40.50.720:FF:000086">
    <property type="entry name" value="Quinate/shikimate dehydrogenase"/>
    <property type="match status" value="1"/>
</dbReference>
<feature type="binding site" evidence="9">
    <location>
        <position position="234"/>
    </location>
    <ligand>
        <name>NADP(+)</name>
        <dbReference type="ChEBI" id="CHEBI:58349"/>
    </ligand>
</feature>
<dbReference type="InterPro" id="IPR036291">
    <property type="entry name" value="NAD(P)-bd_dom_sf"/>
</dbReference>
<evidence type="ECO:0000256" key="2">
    <source>
        <dbReference type="ARBA" id="ARBA00022605"/>
    </source>
</evidence>
<dbReference type="GO" id="GO:0050661">
    <property type="term" value="F:NADP binding"/>
    <property type="evidence" value="ECO:0007669"/>
    <property type="project" value="InterPro"/>
</dbReference>
<comment type="subunit">
    <text evidence="9">Homodimer.</text>
</comment>
<evidence type="ECO:0000256" key="9">
    <source>
        <dbReference type="HAMAP-Rule" id="MF_00222"/>
    </source>
</evidence>
<comment type="pathway">
    <text evidence="8">Aromatic compound metabolism; 3,4-dihydroxybenzoate biosynthesis; 3-dehydroquinate from D-quinate (NAD(+) route).</text>
</comment>
<dbReference type="GeneID" id="29802370"/>
<dbReference type="Proteomes" id="UP000182635">
    <property type="component" value="Unassembled WGS sequence"/>
</dbReference>
<comment type="catalytic activity">
    <reaction evidence="6">
        <text>L-quinate + NAD(+) = 3-dehydroquinate + NADH + H(+)</text>
        <dbReference type="Rhea" id="RHEA:22364"/>
        <dbReference type="ChEBI" id="CHEBI:15378"/>
        <dbReference type="ChEBI" id="CHEBI:29751"/>
        <dbReference type="ChEBI" id="CHEBI:32364"/>
        <dbReference type="ChEBI" id="CHEBI:57540"/>
        <dbReference type="ChEBI" id="CHEBI:57945"/>
        <dbReference type="EC" id="1.1.1.24"/>
    </reaction>
</comment>
<reference evidence="13" key="1">
    <citation type="submission" date="2016-10" db="EMBL/GenBank/DDBJ databases">
        <authorList>
            <person name="Varghese N."/>
            <person name="Submissions S."/>
        </authorList>
    </citation>
    <scope>NUCLEOTIDE SEQUENCE [LARGE SCALE GENOMIC DNA]</scope>
    <source>
        <strain evidence="13">DSM 20403</strain>
    </source>
</reference>
<feature type="binding site" evidence="9">
    <location>
        <position position="265"/>
    </location>
    <ligand>
        <name>shikimate</name>
        <dbReference type="ChEBI" id="CHEBI:36208"/>
    </ligand>
</feature>
<gene>
    <name evidence="9" type="primary">aroE</name>
    <name evidence="12" type="ORF">SAMN02910432_01735</name>
</gene>
<proteinExistence type="inferred from homology"/>
<evidence type="ECO:0000256" key="8">
    <source>
        <dbReference type="ARBA" id="ARBA00060613"/>
    </source>
</evidence>
<evidence type="ECO:0000256" key="7">
    <source>
        <dbReference type="ARBA" id="ARBA00052329"/>
    </source>
</evidence>
<feature type="binding site" evidence="9">
    <location>
        <begin position="133"/>
        <end position="137"/>
    </location>
    <ligand>
        <name>NADP(+)</name>
        <dbReference type="ChEBI" id="CHEBI:58349"/>
    </ligand>
</feature>
<dbReference type="Gene3D" id="3.40.50.720">
    <property type="entry name" value="NAD(P)-binding Rossmann-like Domain"/>
    <property type="match status" value="1"/>
</dbReference>
<dbReference type="PANTHER" id="PTHR21089">
    <property type="entry name" value="SHIKIMATE DEHYDROGENASE"/>
    <property type="match status" value="1"/>
</dbReference>
<comment type="pathway">
    <text evidence="1 9">Metabolic intermediate biosynthesis; chorismate biosynthesis; chorismate from D-erythrose 4-phosphate and phosphoenolpyruvate: step 4/7.</text>
</comment>
<comment type="similarity">
    <text evidence="9">Belongs to the shikimate dehydrogenase family.</text>
</comment>
<dbReference type="EMBL" id="FOPI01000032">
    <property type="protein sequence ID" value="SFG53346.1"/>
    <property type="molecule type" value="Genomic_DNA"/>
</dbReference>
<feature type="binding site" evidence="9">
    <location>
        <position position="236"/>
    </location>
    <ligand>
        <name>shikimate</name>
        <dbReference type="ChEBI" id="CHEBI:36208"/>
    </ligand>
</feature>
<dbReference type="OrthoDB" id="9792692at2"/>
<dbReference type="RefSeq" id="WP_041819847.1">
    <property type="nucleotide sequence ID" value="NZ_AYYL01000031.1"/>
</dbReference>
<comment type="catalytic activity">
    <reaction evidence="7">
        <text>shikimate + NAD(+) = 3-dehydroshikimate + NADH + H(+)</text>
        <dbReference type="Rhea" id="RHEA:17741"/>
        <dbReference type="ChEBI" id="CHEBI:15378"/>
        <dbReference type="ChEBI" id="CHEBI:16630"/>
        <dbReference type="ChEBI" id="CHEBI:36208"/>
        <dbReference type="ChEBI" id="CHEBI:57540"/>
        <dbReference type="ChEBI" id="CHEBI:57945"/>
    </reaction>
</comment>
<sequence>MSRMIDANTVLLGLLASPCRHSISPAMHNAAFDKLGINYAYLSFDVDTDTIKGAVDAIRVLKMRGANVSMPNKRAVVQYMDKLSPAAEIIQAVNTIVNDDGILTGHNTDGIGFVQSLIDEGIEVKGKKLVLAGAGGAGTAIATQAALDGFYEIAFFNRKNARFENAEKLAEKINQETDCKVTMHDLNDKEDFRKSLETADVYCDATSVGMVPLEEMSLIEDPAWFHEDMAVCDIVYAPRTTKLMKVAKKANVRHVINGLGMVLNQGAAAFELWCNQKMPIEYVKKQVFDEVKM</sequence>
<dbReference type="GO" id="GO:0019632">
    <property type="term" value="P:shikimate metabolic process"/>
    <property type="evidence" value="ECO:0007669"/>
    <property type="project" value="InterPro"/>
</dbReference>
<evidence type="ECO:0000259" key="10">
    <source>
        <dbReference type="Pfam" id="PF08501"/>
    </source>
</evidence>
<comment type="function">
    <text evidence="9">Involved in the biosynthesis of the chorismate, which leads to the biosynthesis of aromatic amino acids. Catalyzes the reversible NADPH linked reduction of 3-dehydroshikimate (DHSA) to yield shikimate (SA).</text>
</comment>
<dbReference type="GO" id="GO:0008652">
    <property type="term" value="P:amino acid biosynthetic process"/>
    <property type="evidence" value="ECO:0007669"/>
    <property type="project" value="UniProtKB-KW"/>
</dbReference>
<dbReference type="GO" id="GO:0009073">
    <property type="term" value="P:aromatic amino acid family biosynthetic process"/>
    <property type="evidence" value="ECO:0007669"/>
    <property type="project" value="UniProtKB-KW"/>
</dbReference>
<evidence type="ECO:0000256" key="5">
    <source>
        <dbReference type="ARBA" id="ARBA00023141"/>
    </source>
</evidence>
<dbReference type="UniPathway" id="UPA00053">
    <property type="reaction ID" value="UER00087"/>
</dbReference>
<dbReference type="InterPro" id="IPR022893">
    <property type="entry name" value="Shikimate_DH_fam"/>
</dbReference>
<dbReference type="NCBIfam" id="TIGR00507">
    <property type="entry name" value="aroE"/>
    <property type="match status" value="1"/>
</dbReference>
<dbReference type="Gene3D" id="3.40.50.10860">
    <property type="entry name" value="Leucine Dehydrogenase, chain A, domain 1"/>
    <property type="match status" value="1"/>
</dbReference>
<feature type="binding site" evidence="9">
    <location>
        <position position="94"/>
    </location>
    <ligand>
        <name>shikimate</name>
        <dbReference type="ChEBI" id="CHEBI:36208"/>
    </ligand>
</feature>
<feature type="active site" description="Proton acceptor" evidence="9">
    <location>
        <position position="73"/>
    </location>
</feature>
<name>A0A1I2ST94_9LACO</name>
<evidence type="ECO:0000256" key="6">
    <source>
        <dbReference type="ARBA" id="ARBA00051639"/>
    </source>
</evidence>
<dbReference type="GO" id="GO:0009423">
    <property type="term" value="P:chorismate biosynthetic process"/>
    <property type="evidence" value="ECO:0007669"/>
    <property type="project" value="UniProtKB-UniRule"/>
</dbReference>
<organism evidence="12 13">
    <name type="scientific">Ligilactobacillus ruminis DSM 20403 = NBRC 102161</name>
    <dbReference type="NCBI Taxonomy" id="1423798"/>
    <lineage>
        <taxon>Bacteria</taxon>
        <taxon>Bacillati</taxon>
        <taxon>Bacillota</taxon>
        <taxon>Bacilli</taxon>
        <taxon>Lactobacillales</taxon>
        <taxon>Lactobacillaceae</taxon>
        <taxon>Ligilactobacillus</taxon>
    </lineage>
</organism>
<dbReference type="Pfam" id="PF08501">
    <property type="entry name" value="Shikimate_dh_N"/>
    <property type="match status" value="1"/>
</dbReference>
<dbReference type="GO" id="GO:0030266">
    <property type="term" value="F:quinate 3-dehydrogenase (NAD+) activity"/>
    <property type="evidence" value="ECO:0007669"/>
    <property type="project" value="UniProtKB-EC"/>
</dbReference>
<dbReference type="InterPro" id="IPR046346">
    <property type="entry name" value="Aminoacid_DH-like_N_sf"/>
</dbReference>
<evidence type="ECO:0000256" key="4">
    <source>
        <dbReference type="ARBA" id="ARBA00023002"/>
    </source>
</evidence>
<feature type="binding site" evidence="9">
    <location>
        <position position="69"/>
    </location>
    <ligand>
        <name>shikimate</name>
        <dbReference type="ChEBI" id="CHEBI:36208"/>
    </ligand>
</feature>
<dbReference type="HAMAP" id="MF_00222">
    <property type="entry name" value="Shikimate_DH_AroE"/>
    <property type="match status" value="1"/>
</dbReference>
<dbReference type="AlphaFoldDB" id="A0A1I2ST94"/>
<dbReference type="FunFam" id="3.40.50.10860:FF:000004">
    <property type="entry name" value="Quinate/shikimate dehydrogenase"/>
    <property type="match status" value="1"/>
</dbReference>
<dbReference type="GO" id="GO:0004764">
    <property type="term" value="F:shikimate 3-dehydrogenase (NADP+) activity"/>
    <property type="evidence" value="ECO:0007669"/>
    <property type="project" value="UniProtKB-UniRule"/>
</dbReference>
<dbReference type="InterPro" id="IPR013708">
    <property type="entry name" value="Shikimate_DH-bd_N"/>
</dbReference>
<dbReference type="Pfam" id="PF18317">
    <property type="entry name" value="SDH_C"/>
    <property type="match status" value="1"/>
</dbReference>
<comment type="caution">
    <text evidence="9">Lacks conserved residue(s) required for the propagation of feature annotation.</text>
</comment>
<keyword evidence="4 9" id="KW-0560">Oxidoreductase</keyword>
<evidence type="ECO:0000313" key="12">
    <source>
        <dbReference type="EMBL" id="SFG53346.1"/>
    </source>
</evidence>
<dbReference type="InterPro" id="IPR041121">
    <property type="entry name" value="SDH_C"/>
</dbReference>
<dbReference type="InterPro" id="IPR011342">
    <property type="entry name" value="Shikimate_DH"/>
</dbReference>
<evidence type="ECO:0000259" key="11">
    <source>
        <dbReference type="Pfam" id="PF18317"/>
    </source>
</evidence>
<keyword evidence="5 9" id="KW-0057">Aromatic amino acid biosynthesis</keyword>
<dbReference type="EC" id="1.1.1.25" evidence="9"/>
<dbReference type="CDD" id="cd01065">
    <property type="entry name" value="NAD_bind_Shikimate_DH"/>
    <property type="match status" value="1"/>
</dbReference>
<comment type="catalytic activity">
    <reaction evidence="9">
        <text>shikimate + NADP(+) = 3-dehydroshikimate + NADPH + H(+)</text>
        <dbReference type="Rhea" id="RHEA:17737"/>
        <dbReference type="ChEBI" id="CHEBI:15378"/>
        <dbReference type="ChEBI" id="CHEBI:16630"/>
        <dbReference type="ChEBI" id="CHEBI:36208"/>
        <dbReference type="ChEBI" id="CHEBI:57783"/>
        <dbReference type="ChEBI" id="CHEBI:58349"/>
        <dbReference type="EC" id="1.1.1.25"/>
    </reaction>
</comment>
<dbReference type="PANTHER" id="PTHR21089:SF1">
    <property type="entry name" value="BIFUNCTIONAL 3-DEHYDROQUINATE DEHYDRATASE_SHIKIMATE DEHYDROGENASE, CHLOROPLASTIC"/>
    <property type="match status" value="1"/>
</dbReference>
<dbReference type="SUPFAM" id="SSF53223">
    <property type="entry name" value="Aminoacid dehydrogenase-like, N-terminal domain"/>
    <property type="match status" value="1"/>
</dbReference>
<evidence type="ECO:0000256" key="3">
    <source>
        <dbReference type="ARBA" id="ARBA00022857"/>
    </source>
</evidence>
<feature type="binding site" evidence="9">
    <location>
        <position position="258"/>
    </location>
    <ligand>
        <name>NADP(+)</name>
        <dbReference type="ChEBI" id="CHEBI:58349"/>
    </ligand>
</feature>
<protein>
    <recommendedName>
        <fullName evidence="9">Shikimate dehydrogenase (NADP(+))</fullName>
        <shortName evidence="9">SDH</shortName>
        <ecNumber evidence="9">1.1.1.25</ecNumber>
    </recommendedName>
</protein>